<gene>
    <name evidence="1" type="ORF">JO391_14580</name>
</gene>
<dbReference type="AlphaFoldDB" id="A0A8G0ZUC9"/>
<organism evidence="1 2">
    <name type="scientific">Neotabrizicola shimadae</name>
    <dbReference type="NCBI Taxonomy" id="2807096"/>
    <lineage>
        <taxon>Bacteria</taxon>
        <taxon>Pseudomonadati</taxon>
        <taxon>Pseudomonadota</taxon>
        <taxon>Alphaproteobacteria</taxon>
        <taxon>Rhodobacterales</taxon>
        <taxon>Paracoccaceae</taxon>
        <taxon>Neotabrizicola</taxon>
    </lineage>
</organism>
<dbReference type="EMBL" id="CP069370">
    <property type="protein sequence ID" value="QYZ68962.1"/>
    <property type="molecule type" value="Genomic_DNA"/>
</dbReference>
<accession>A0A8G0ZUC9</accession>
<dbReference type="KEGG" id="nsm:JO391_14580"/>
<dbReference type="Proteomes" id="UP000826300">
    <property type="component" value="Chromosome"/>
</dbReference>
<keyword evidence="2" id="KW-1185">Reference proteome</keyword>
<protein>
    <submittedName>
        <fullName evidence="1">Uncharacterized protein</fullName>
    </submittedName>
</protein>
<evidence type="ECO:0000313" key="2">
    <source>
        <dbReference type="Proteomes" id="UP000826300"/>
    </source>
</evidence>
<name>A0A8G0ZUC9_9RHOB</name>
<reference evidence="1" key="1">
    <citation type="submission" date="2021-02" db="EMBL/GenBank/DDBJ databases">
        <title>Rhodobacter shimadae sp. nov., an aerobic anoxygenic phototrophic bacterium isolated from a hot spring.</title>
        <authorList>
            <person name="Muramatsu S."/>
            <person name="Haruta S."/>
            <person name="Hirose S."/>
            <person name="Hanada S."/>
        </authorList>
    </citation>
    <scope>NUCLEOTIDE SEQUENCE</scope>
    <source>
        <strain evidence="1">N10</strain>
    </source>
</reference>
<evidence type="ECO:0000313" key="1">
    <source>
        <dbReference type="EMBL" id="QYZ68962.1"/>
    </source>
</evidence>
<proteinExistence type="predicted"/>
<dbReference type="RefSeq" id="WP_220661182.1">
    <property type="nucleotide sequence ID" value="NZ_CP069370.1"/>
</dbReference>
<sequence length="54" mass="6217">MNPTLTRDEITVTCEDGMIQKVRLCLTKNLEPRRCGADVIRDCRLKKAVMEPVR</sequence>